<dbReference type="Pfam" id="PF07731">
    <property type="entry name" value="Cu-oxidase_2"/>
    <property type="match status" value="1"/>
</dbReference>
<dbReference type="InterPro" id="IPR045087">
    <property type="entry name" value="Cu-oxidase_fam"/>
</dbReference>
<dbReference type="PANTHER" id="PTHR11709:SF145">
    <property type="entry name" value="LCC1"/>
    <property type="match status" value="1"/>
</dbReference>
<evidence type="ECO:0000256" key="1">
    <source>
        <dbReference type="ARBA" id="ARBA00010609"/>
    </source>
</evidence>
<dbReference type="InterPro" id="IPR011707">
    <property type="entry name" value="Cu-oxidase-like_N"/>
</dbReference>
<keyword evidence="3" id="KW-0560">Oxidoreductase</keyword>
<evidence type="ECO:0000259" key="7">
    <source>
        <dbReference type="Pfam" id="PF07732"/>
    </source>
</evidence>
<dbReference type="SUPFAM" id="SSF49503">
    <property type="entry name" value="Cupredoxins"/>
    <property type="match status" value="3"/>
</dbReference>
<feature type="domain" description="Plastocyanin-like" evidence="5">
    <location>
        <begin position="241"/>
        <end position="386"/>
    </location>
</feature>
<dbReference type="AlphaFoldDB" id="A0AAN6VE02"/>
<evidence type="ECO:0000256" key="4">
    <source>
        <dbReference type="ARBA" id="ARBA00023008"/>
    </source>
</evidence>
<evidence type="ECO:0000256" key="3">
    <source>
        <dbReference type="ARBA" id="ARBA00023002"/>
    </source>
</evidence>
<dbReference type="CDD" id="cd13901">
    <property type="entry name" value="CuRO_3_MaLCC_like"/>
    <property type="match status" value="1"/>
</dbReference>
<dbReference type="EMBL" id="MU857145">
    <property type="protein sequence ID" value="KAK4149575.1"/>
    <property type="molecule type" value="Genomic_DNA"/>
</dbReference>
<dbReference type="PANTHER" id="PTHR11709">
    <property type="entry name" value="MULTI-COPPER OXIDASE"/>
    <property type="match status" value="1"/>
</dbReference>
<keyword evidence="4" id="KW-0186">Copper</keyword>
<dbReference type="PROSITE" id="PS00080">
    <property type="entry name" value="MULTICOPPER_OXIDASE2"/>
    <property type="match status" value="1"/>
</dbReference>
<sequence>MSWIPPSARPRLPGSGEMQCEFHVVSPMGFCSLYSRVFMPLSFESHTTSPTVCCTEPSSARHVSAGVMAYECDQGGHMAANMDTSSGRARPTEKRCPGVSMMVDAGCPRPPSSDAVIVIRRYEFTISRKTISPDGYQKKGDTIEIKVKNNIQSPVNGTSIHWHGFLQKNTPWMDGVPGITQYPIAPGKTFTYTFIADSYGTTWYHSHYSSQYADGAFGPIVIHSPQTEAYDVANPIPNLGPILLTDHYHRNHSDINTAIFNSDFNIVAVPAVNTLLNGRNNFNCSLKAPGDNTPYNNNARLAKFKFKKGKKLRLRIINAGASALQTFSVDGHNLTVIANDFVPIVPYQTQFIKLGVSQRTDVIVETRASEKTPFFIRSQSPDRPCTNTIQPNVSAITYFDNPNVVPTPNPWPSFTASIQDYENKPLENTEPLHPYTLPAPPAATHTFYFELRQNGSGSYLFWVNNSAFRVNFNHPILLLSNLGNNSYPHDPQWNVNMNNLGSATSVRLVIYNHNERSHPMHLHGHNYFVEFIGFNNQTWDGSVVRPSNPQRRDTQIVPAWGHMVISFETDNPGAWVFHCHVAWHVGTGLLATILERPDLIAQYRVPNIVAQTCRDWWAYTNTTVVDQIDSGL</sequence>
<gene>
    <name evidence="8" type="ORF">C8A00DRAFT_46833</name>
</gene>
<dbReference type="InterPro" id="IPR008972">
    <property type="entry name" value="Cupredoxin"/>
</dbReference>
<protein>
    <submittedName>
        <fullName evidence="8">Laccase-2</fullName>
    </submittedName>
</protein>
<name>A0AAN6VE02_9PEZI</name>
<evidence type="ECO:0000313" key="9">
    <source>
        <dbReference type="Proteomes" id="UP001302745"/>
    </source>
</evidence>
<dbReference type="Pfam" id="PF07732">
    <property type="entry name" value="Cu-oxidase_3"/>
    <property type="match status" value="1"/>
</dbReference>
<comment type="similarity">
    <text evidence="1">Belongs to the multicopper oxidase family.</text>
</comment>
<dbReference type="PROSITE" id="PS00079">
    <property type="entry name" value="MULTICOPPER_OXIDASE1"/>
    <property type="match status" value="1"/>
</dbReference>
<dbReference type="InterPro" id="IPR011706">
    <property type="entry name" value="Cu-oxidase_C"/>
</dbReference>
<dbReference type="InterPro" id="IPR033138">
    <property type="entry name" value="Cu_oxidase_CS"/>
</dbReference>
<evidence type="ECO:0000256" key="2">
    <source>
        <dbReference type="ARBA" id="ARBA00022723"/>
    </source>
</evidence>
<keyword evidence="2" id="KW-0479">Metal-binding</keyword>
<keyword evidence="9" id="KW-1185">Reference proteome</keyword>
<dbReference type="GO" id="GO:0016491">
    <property type="term" value="F:oxidoreductase activity"/>
    <property type="evidence" value="ECO:0007669"/>
    <property type="project" value="UniProtKB-KW"/>
</dbReference>
<evidence type="ECO:0000259" key="6">
    <source>
        <dbReference type="Pfam" id="PF07731"/>
    </source>
</evidence>
<dbReference type="Pfam" id="PF00394">
    <property type="entry name" value="Cu-oxidase"/>
    <property type="match status" value="1"/>
</dbReference>
<dbReference type="GO" id="GO:0005507">
    <property type="term" value="F:copper ion binding"/>
    <property type="evidence" value="ECO:0007669"/>
    <property type="project" value="InterPro"/>
</dbReference>
<reference evidence="8" key="1">
    <citation type="journal article" date="2023" name="Mol. Phylogenet. Evol.">
        <title>Genome-scale phylogeny and comparative genomics of the fungal order Sordariales.</title>
        <authorList>
            <person name="Hensen N."/>
            <person name="Bonometti L."/>
            <person name="Westerberg I."/>
            <person name="Brannstrom I.O."/>
            <person name="Guillou S."/>
            <person name="Cros-Aarteil S."/>
            <person name="Calhoun S."/>
            <person name="Haridas S."/>
            <person name="Kuo A."/>
            <person name="Mondo S."/>
            <person name="Pangilinan J."/>
            <person name="Riley R."/>
            <person name="LaButti K."/>
            <person name="Andreopoulos B."/>
            <person name="Lipzen A."/>
            <person name="Chen C."/>
            <person name="Yan M."/>
            <person name="Daum C."/>
            <person name="Ng V."/>
            <person name="Clum A."/>
            <person name="Steindorff A."/>
            <person name="Ohm R.A."/>
            <person name="Martin F."/>
            <person name="Silar P."/>
            <person name="Natvig D.O."/>
            <person name="Lalanne C."/>
            <person name="Gautier V."/>
            <person name="Ament-Velasquez S.L."/>
            <person name="Kruys A."/>
            <person name="Hutchinson M.I."/>
            <person name="Powell A.J."/>
            <person name="Barry K."/>
            <person name="Miller A.N."/>
            <person name="Grigoriev I.V."/>
            <person name="Debuchy R."/>
            <person name="Gladieux P."/>
            <person name="Hiltunen Thoren M."/>
            <person name="Johannesson H."/>
        </authorList>
    </citation>
    <scope>NUCLEOTIDE SEQUENCE</scope>
    <source>
        <strain evidence="8">CBS 538.74</strain>
    </source>
</reference>
<feature type="domain" description="Plastocyanin-like" evidence="7">
    <location>
        <begin position="125"/>
        <end position="226"/>
    </location>
</feature>
<proteinExistence type="inferred from homology"/>
<feature type="domain" description="Plastocyanin-like" evidence="6">
    <location>
        <begin position="493"/>
        <end position="597"/>
    </location>
</feature>
<dbReference type="InterPro" id="IPR002355">
    <property type="entry name" value="Cu_oxidase_Cu_BS"/>
</dbReference>
<accession>A0AAN6VE02</accession>
<organism evidence="8 9">
    <name type="scientific">Chaetomidium leptoderma</name>
    <dbReference type="NCBI Taxonomy" id="669021"/>
    <lineage>
        <taxon>Eukaryota</taxon>
        <taxon>Fungi</taxon>
        <taxon>Dikarya</taxon>
        <taxon>Ascomycota</taxon>
        <taxon>Pezizomycotina</taxon>
        <taxon>Sordariomycetes</taxon>
        <taxon>Sordariomycetidae</taxon>
        <taxon>Sordariales</taxon>
        <taxon>Chaetomiaceae</taxon>
        <taxon>Chaetomidium</taxon>
    </lineage>
</organism>
<reference evidence="8" key="2">
    <citation type="submission" date="2023-05" db="EMBL/GenBank/DDBJ databases">
        <authorList>
            <consortium name="Lawrence Berkeley National Laboratory"/>
            <person name="Steindorff A."/>
            <person name="Hensen N."/>
            <person name="Bonometti L."/>
            <person name="Westerberg I."/>
            <person name="Brannstrom I.O."/>
            <person name="Guillou S."/>
            <person name="Cros-Aarteil S."/>
            <person name="Calhoun S."/>
            <person name="Haridas S."/>
            <person name="Kuo A."/>
            <person name="Mondo S."/>
            <person name="Pangilinan J."/>
            <person name="Riley R."/>
            <person name="Labutti K."/>
            <person name="Andreopoulos B."/>
            <person name="Lipzen A."/>
            <person name="Chen C."/>
            <person name="Yanf M."/>
            <person name="Daum C."/>
            <person name="Ng V."/>
            <person name="Clum A."/>
            <person name="Ohm R."/>
            <person name="Martin F."/>
            <person name="Silar P."/>
            <person name="Natvig D."/>
            <person name="Lalanne C."/>
            <person name="Gautier V."/>
            <person name="Ament-Velasquez S.L."/>
            <person name="Kruys A."/>
            <person name="Hutchinson M.I."/>
            <person name="Powell A.J."/>
            <person name="Barry K."/>
            <person name="Miller A.N."/>
            <person name="Grigoriev I.V."/>
            <person name="Debuchy R."/>
            <person name="Gladieux P."/>
            <person name="Thoren M.H."/>
            <person name="Johannesson H."/>
        </authorList>
    </citation>
    <scope>NUCLEOTIDE SEQUENCE</scope>
    <source>
        <strain evidence="8">CBS 538.74</strain>
    </source>
</reference>
<comment type="caution">
    <text evidence="8">The sequence shown here is derived from an EMBL/GenBank/DDBJ whole genome shotgun (WGS) entry which is preliminary data.</text>
</comment>
<evidence type="ECO:0000313" key="8">
    <source>
        <dbReference type="EMBL" id="KAK4149575.1"/>
    </source>
</evidence>
<dbReference type="InterPro" id="IPR001117">
    <property type="entry name" value="Cu-oxidase_2nd"/>
</dbReference>
<evidence type="ECO:0000259" key="5">
    <source>
        <dbReference type="Pfam" id="PF00394"/>
    </source>
</evidence>
<dbReference type="Proteomes" id="UP001302745">
    <property type="component" value="Unassembled WGS sequence"/>
</dbReference>
<dbReference type="Gene3D" id="2.60.40.420">
    <property type="entry name" value="Cupredoxins - blue copper proteins"/>
    <property type="match status" value="3"/>
</dbReference>